<dbReference type="EMBL" id="OV725078">
    <property type="protein sequence ID" value="CAH1394220.1"/>
    <property type="molecule type" value="Genomic_DNA"/>
</dbReference>
<protein>
    <submittedName>
        <fullName evidence="2">Uncharacterized protein</fullName>
    </submittedName>
</protein>
<proteinExistence type="predicted"/>
<accession>A0A9P0EB91</accession>
<evidence type="ECO:0000313" key="3">
    <source>
        <dbReference type="Proteomes" id="UP001152798"/>
    </source>
</evidence>
<organism evidence="2 3">
    <name type="scientific">Nezara viridula</name>
    <name type="common">Southern green stink bug</name>
    <name type="synonym">Cimex viridulus</name>
    <dbReference type="NCBI Taxonomy" id="85310"/>
    <lineage>
        <taxon>Eukaryota</taxon>
        <taxon>Metazoa</taxon>
        <taxon>Ecdysozoa</taxon>
        <taxon>Arthropoda</taxon>
        <taxon>Hexapoda</taxon>
        <taxon>Insecta</taxon>
        <taxon>Pterygota</taxon>
        <taxon>Neoptera</taxon>
        <taxon>Paraneoptera</taxon>
        <taxon>Hemiptera</taxon>
        <taxon>Heteroptera</taxon>
        <taxon>Panheteroptera</taxon>
        <taxon>Pentatomomorpha</taxon>
        <taxon>Pentatomoidea</taxon>
        <taxon>Pentatomidae</taxon>
        <taxon>Pentatominae</taxon>
        <taxon>Nezara</taxon>
    </lineage>
</organism>
<feature type="compositionally biased region" description="Basic and acidic residues" evidence="1">
    <location>
        <begin position="20"/>
        <end position="38"/>
    </location>
</feature>
<gene>
    <name evidence="2" type="ORF">NEZAVI_LOCUS4754</name>
</gene>
<dbReference type="AlphaFoldDB" id="A0A9P0EB91"/>
<feature type="region of interest" description="Disordered" evidence="1">
    <location>
        <begin position="1"/>
        <end position="38"/>
    </location>
</feature>
<dbReference type="Proteomes" id="UP001152798">
    <property type="component" value="Chromosome 2"/>
</dbReference>
<evidence type="ECO:0000256" key="1">
    <source>
        <dbReference type="SAM" id="MobiDB-lite"/>
    </source>
</evidence>
<keyword evidence="3" id="KW-1185">Reference proteome</keyword>
<sequence>MAAKIILKTHPEVGPTLGHSAKDARVIPDPANKDEVSDMRVSVSRMQQDIKEPSGGREAKVARANYGPEIKAELPSANAPRKHLTQMGMTF</sequence>
<evidence type="ECO:0000313" key="2">
    <source>
        <dbReference type="EMBL" id="CAH1394220.1"/>
    </source>
</evidence>
<name>A0A9P0EB91_NEZVI</name>
<reference evidence="2" key="1">
    <citation type="submission" date="2022-01" db="EMBL/GenBank/DDBJ databases">
        <authorList>
            <person name="King R."/>
        </authorList>
    </citation>
    <scope>NUCLEOTIDE SEQUENCE</scope>
</reference>